<dbReference type="EMBL" id="JARK01000638">
    <property type="protein sequence ID" value="EYC35502.1"/>
    <property type="molecule type" value="Genomic_DNA"/>
</dbReference>
<evidence type="ECO:0000313" key="2">
    <source>
        <dbReference type="Proteomes" id="UP000024635"/>
    </source>
</evidence>
<dbReference type="AlphaFoldDB" id="A0A016W878"/>
<dbReference type="Proteomes" id="UP000024635">
    <property type="component" value="Unassembled WGS sequence"/>
</dbReference>
<comment type="caution">
    <text evidence="1">The sequence shown here is derived from an EMBL/GenBank/DDBJ whole genome shotgun (WGS) entry which is preliminary data.</text>
</comment>
<reference evidence="2" key="1">
    <citation type="journal article" date="2015" name="Nat. Genet.">
        <title>The genome and transcriptome of the zoonotic hookworm Ancylostoma ceylanicum identify infection-specific gene families.</title>
        <authorList>
            <person name="Schwarz E.M."/>
            <person name="Hu Y."/>
            <person name="Antoshechkin I."/>
            <person name="Miller M.M."/>
            <person name="Sternberg P.W."/>
            <person name="Aroian R.V."/>
        </authorList>
    </citation>
    <scope>NUCLEOTIDE SEQUENCE</scope>
    <source>
        <strain evidence="2">HY135</strain>
    </source>
</reference>
<sequence length="88" mass="10491">MPRFIESRTFQLLRDVPAEFFRLTNEALSLRQKIVATRQSIIFLDRCLHHRVIPNFIGRKRRHNLCGPPESDHQVKAIQLRLLLFQRS</sequence>
<protein>
    <submittedName>
        <fullName evidence="1">Uncharacterized protein</fullName>
    </submittedName>
</protein>
<proteinExistence type="predicted"/>
<keyword evidence="2" id="KW-1185">Reference proteome</keyword>
<dbReference type="OrthoDB" id="5890879at2759"/>
<accession>A0A016W878</accession>
<evidence type="ECO:0000313" key="1">
    <source>
        <dbReference type="EMBL" id="EYC35502.1"/>
    </source>
</evidence>
<name>A0A016W878_9BILA</name>
<gene>
    <name evidence="1" type="primary">Acey_s1038.g3464</name>
    <name evidence="1" type="ORF">Y032_1038g3464</name>
</gene>
<organism evidence="1 2">
    <name type="scientific">Ancylostoma ceylanicum</name>
    <dbReference type="NCBI Taxonomy" id="53326"/>
    <lineage>
        <taxon>Eukaryota</taxon>
        <taxon>Metazoa</taxon>
        <taxon>Ecdysozoa</taxon>
        <taxon>Nematoda</taxon>
        <taxon>Chromadorea</taxon>
        <taxon>Rhabditida</taxon>
        <taxon>Rhabditina</taxon>
        <taxon>Rhabditomorpha</taxon>
        <taxon>Strongyloidea</taxon>
        <taxon>Ancylostomatidae</taxon>
        <taxon>Ancylostomatinae</taxon>
        <taxon>Ancylostoma</taxon>
    </lineage>
</organism>